<feature type="compositionally biased region" description="Low complexity" evidence="1">
    <location>
        <begin position="526"/>
        <end position="546"/>
    </location>
</feature>
<feature type="transmembrane region" description="Helical" evidence="2">
    <location>
        <begin position="252"/>
        <end position="271"/>
    </location>
</feature>
<organism evidence="3 4">
    <name type="scientific">Parasaccharibacter apium</name>
    <dbReference type="NCBI Taxonomy" id="1510841"/>
    <lineage>
        <taxon>Bacteria</taxon>
        <taxon>Pseudomonadati</taxon>
        <taxon>Pseudomonadota</taxon>
        <taxon>Alphaproteobacteria</taxon>
        <taxon>Acetobacterales</taxon>
        <taxon>Acetobacteraceae</taxon>
        <taxon>Parasaccharibacter</taxon>
    </lineage>
</organism>
<dbReference type="AlphaFoldDB" id="A0A7U7J1E7"/>
<proteinExistence type="predicted"/>
<reference evidence="3 4" key="1">
    <citation type="journal article" date="2014" name="Genome Biol. Evol.">
        <title>Acetic acid bacteria genomes reveal functional traits for adaptation to life in insect guts.</title>
        <authorList>
            <person name="Chouaia B."/>
            <person name="Gaiarsa S."/>
            <person name="Crotti E."/>
            <person name="Comandatore F."/>
            <person name="Degli Esposti M."/>
            <person name="Ricci I."/>
            <person name="Alma A."/>
            <person name="Favia G."/>
            <person name="Bandi C."/>
            <person name="Daffonchio D."/>
        </authorList>
    </citation>
    <scope>NUCLEOTIDE SEQUENCE [LARGE SCALE GENOMIC DNA]</scope>
    <source>
        <strain evidence="4">AM169</strain>
    </source>
</reference>
<feature type="transmembrane region" description="Helical" evidence="2">
    <location>
        <begin position="305"/>
        <end position="327"/>
    </location>
</feature>
<reference evidence="3 4" key="2">
    <citation type="journal article" date="2014" name="PLoS ONE">
        <title>Evolution of mitochondria reconstructed from the energy metabolism of living bacteria.</title>
        <authorList>
            <person name="Degli Esposti M."/>
            <person name="Chouaia B."/>
            <person name="Comandatore F."/>
            <person name="Crotti E."/>
            <person name="Sassera D."/>
            <person name="Lievens P.M."/>
            <person name="Daffonchio D."/>
            <person name="Bandi C."/>
        </authorList>
    </citation>
    <scope>NUCLEOTIDE SEQUENCE [LARGE SCALE GENOMIC DNA]</scope>
    <source>
        <strain evidence="4">AM169</strain>
    </source>
</reference>
<feature type="transmembrane region" description="Helical" evidence="2">
    <location>
        <begin position="277"/>
        <end position="298"/>
    </location>
</feature>
<keyword evidence="2" id="KW-1133">Transmembrane helix</keyword>
<accession>A0A7U7J1E7</accession>
<keyword evidence="2" id="KW-0472">Membrane</keyword>
<gene>
    <name evidence="3" type="ORF">SACS_1782</name>
</gene>
<dbReference type="Proteomes" id="UP000027590">
    <property type="component" value="Unassembled WGS sequence"/>
</dbReference>
<evidence type="ECO:0000256" key="1">
    <source>
        <dbReference type="SAM" id="MobiDB-lite"/>
    </source>
</evidence>
<comment type="caution">
    <text evidence="3">The sequence shown here is derived from an EMBL/GenBank/DDBJ whole genome shotgun (WGS) entry which is preliminary data.</text>
</comment>
<dbReference type="EMBL" id="CBLY010000007">
    <property type="protein sequence ID" value="CDG34520.1"/>
    <property type="molecule type" value="Genomic_DNA"/>
</dbReference>
<sequence length="571" mass="62490">MEDYQRPYTEKPLHMPFSRIKTTRNGQFETLRVQGQPVTELWEDIQDVLQAYAQQFPKAQHLSLAQPFGNPADGTIDWYGPACSPIPPEKQSQINQIYTQTRDYIIQWAKQNSGRNIDPDIVSLLPTALTIPNIDNLYYNPHGLILTAWGHRAISGMLAKGNLQGKTLPDVPSAAPDPEPRPEPEEKTTSEEPASQPSSPHASASNDQTTSQQRTSQRFTSSHTFTQERLVILPWYRVWYTRWLALFPAWHWFPALTFGLPLFLLLLLALSTSLGPALWGVGLGWALLASLLIGLGLWMRRFWRWGFVLLGLLLLLWLLGTLLMGLFSARHLSAPPGLGSINGVSSSIGGACSNGQLPVHTPLAPPAAPVHTAVPLDAPHRQTAMNDLQTARSRGGNKGALEISLAWNDPSDLDLHVQPPAGQEISFSKRASQGGVLDVDANVGTPTSPIVQHPIEHITWPVRPQPGTYSIRVIPYHMRSNGEPVPYHVTIYEDGQPVQEYNAEARTDNDRQSFNFTLPEPPAGTQDQGAGQAPSPAPDQAPQAPIDGDHAPHPGTQSLPDGGSSPPATSL</sequence>
<evidence type="ECO:0000313" key="4">
    <source>
        <dbReference type="Proteomes" id="UP000027590"/>
    </source>
</evidence>
<feature type="compositionally biased region" description="Basic and acidic residues" evidence="1">
    <location>
        <begin position="178"/>
        <end position="190"/>
    </location>
</feature>
<protein>
    <submittedName>
        <fullName evidence="3">Uncharacterized protein</fullName>
    </submittedName>
</protein>
<feature type="region of interest" description="Disordered" evidence="1">
    <location>
        <begin position="512"/>
        <end position="571"/>
    </location>
</feature>
<evidence type="ECO:0000313" key="3">
    <source>
        <dbReference type="EMBL" id="CDG34520.1"/>
    </source>
</evidence>
<feature type="compositionally biased region" description="Low complexity" evidence="1">
    <location>
        <begin position="191"/>
        <end position="220"/>
    </location>
</feature>
<name>A0A7U7J1E7_9PROT</name>
<feature type="region of interest" description="Disordered" evidence="1">
    <location>
        <begin position="165"/>
        <end position="220"/>
    </location>
</feature>
<evidence type="ECO:0000256" key="2">
    <source>
        <dbReference type="SAM" id="Phobius"/>
    </source>
</evidence>
<keyword evidence="2" id="KW-0812">Transmembrane</keyword>